<dbReference type="RefSeq" id="WP_048506474.1">
    <property type="nucleotide sequence ID" value="NZ_LFND01000003.1"/>
</dbReference>
<dbReference type="STRING" id="558151.ACM46_09830"/>
<keyword evidence="1" id="KW-0472">Membrane</keyword>
<dbReference type="EMBL" id="LFND01000003">
    <property type="protein sequence ID" value="KMQ64551.1"/>
    <property type="molecule type" value="Genomic_DNA"/>
</dbReference>
<evidence type="ECO:0000256" key="1">
    <source>
        <dbReference type="SAM" id="Phobius"/>
    </source>
</evidence>
<protein>
    <submittedName>
        <fullName evidence="2">Uncharacterized protein</fullName>
    </submittedName>
</protein>
<evidence type="ECO:0000313" key="3">
    <source>
        <dbReference type="Proteomes" id="UP000036261"/>
    </source>
</evidence>
<dbReference type="PATRIC" id="fig|558151.6.peg.2069"/>
<sequence length="306" mass="35631">MKKLLKNIVYFIFPVVAVLVATEYLAENIPNEYSIKNDYLEKNSDTVEALYLGNSHVYFGINPEYSTHKSYNAAYISQSINLDWMIVGKYNWKDLKYIIIPADYVSMYYTLETANDKWRIKNYNVYYHFRIGYNPINYTEIFTGKIKDQVKRIDEFYIANQKNIQSNDLGFGTAYRYPSPLDIAKTSKEAAKLHTFDIRSDKYQNNFKINKAALYDLAAFAKKKNIKVVFLSSPVCKKYFDGCDKTQLSNTMKVYSDLLAKYPETCSHLNYMESSYFNESDFYDGDHLNNRGAQKLTVLVESQLGK</sequence>
<gene>
    <name evidence="2" type="ORF">ACM46_09830</name>
</gene>
<comment type="caution">
    <text evidence="2">The sequence shown here is derived from an EMBL/GenBank/DDBJ whole genome shotgun (WGS) entry which is preliminary data.</text>
</comment>
<reference evidence="2 3" key="1">
    <citation type="journal article" date="2013" name="Int. J. Syst. Evol. Microbiol.">
        <title>Chryseobacterium angstadtii sp. nov., isolated from a newt tank.</title>
        <authorList>
            <person name="Kirk K.E."/>
            <person name="Hoffman J.A."/>
            <person name="Smith K.A."/>
            <person name="Strahan B.L."/>
            <person name="Failor K.C."/>
            <person name="Krebs J.E."/>
            <person name="Gale A.N."/>
            <person name="Do T.D."/>
            <person name="Sontag T.C."/>
            <person name="Batties A.M."/>
            <person name="Mistiszyn K."/>
            <person name="Newman J.D."/>
        </authorList>
    </citation>
    <scope>NUCLEOTIDE SEQUENCE [LARGE SCALE GENOMIC DNA]</scope>
    <source>
        <strain evidence="2 3">KM</strain>
    </source>
</reference>
<dbReference type="SUPFAM" id="SSF52266">
    <property type="entry name" value="SGNH hydrolase"/>
    <property type="match status" value="1"/>
</dbReference>
<dbReference type="Proteomes" id="UP000036261">
    <property type="component" value="Unassembled WGS sequence"/>
</dbReference>
<proteinExistence type="predicted"/>
<name>A0A0J7IF41_9FLAO</name>
<keyword evidence="3" id="KW-1185">Reference proteome</keyword>
<feature type="transmembrane region" description="Helical" evidence="1">
    <location>
        <begin position="7"/>
        <end position="26"/>
    </location>
</feature>
<keyword evidence="1" id="KW-1133">Transmembrane helix</keyword>
<accession>A0A0J7IF41</accession>
<keyword evidence="1" id="KW-0812">Transmembrane</keyword>
<dbReference type="AlphaFoldDB" id="A0A0J7IF41"/>
<organism evidence="2 3">
    <name type="scientific">Chryseobacterium angstadtii</name>
    <dbReference type="NCBI Taxonomy" id="558151"/>
    <lineage>
        <taxon>Bacteria</taxon>
        <taxon>Pseudomonadati</taxon>
        <taxon>Bacteroidota</taxon>
        <taxon>Flavobacteriia</taxon>
        <taxon>Flavobacteriales</taxon>
        <taxon>Weeksellaceae</taxon>
        <taxon>Chryseobacterium group</taxon>
        <taxon>Chryseobacterium</taxon>
    </lineage>
</organism>
<evidence type="ECO:0000313" key="2">
    <source>
        <dbReference type="EMBL" id="KMQ64551.1"/>
    </source>
</evidence>
<dbReference type="OrthoDB" id="9761723at2"/>